<feature type="domain" description="Glycosyl hydrolase family 32 C-terminal" evidence="1">
    <location>
        <begin position="1"/>
        <end position="81"/>
    </location>
</feature>
<dbReference type="GO" id="GO:0005987">
    <property type="term" value="P:sucrose catabolic process"/>
    <property type="evidence" value="ECO:0007669"/>
    <property type="project" value="TreeGrafter"/>
</dbReference>
<accession>K1S6I6</accession>
<evidence type="ECO:0000313" key="2">
    <source>
        <dbReference type="EMBL" id="EKC51074.1"/>
    </source>
</evidence>
<evidence type="ECO:0000259" key="1">
    <source>
        <dbReference type="Pfam" id="PF08244"/>
    </source>
</evidence>
<dbReference type="AlphaFoldDB" id="K1S6I6"/>
<dbReference type="PANTHER" id="PTHR42800">
    <property type="entry name" value="EXOINULINASE INUD (AFU_ORTHOLOGUE AFUA_5G00480)"/>
    <property type="match status" value="1"/>
</dbReference>
<reference evidence="2" key="1">
    <citation type="journal article" date="2013" name="Environ. Microbiol.">
        <title>Microbiota from the distal guts of lean and obese adolescents exhibit partial functional redundancy besides clear differences in community structure.</title>
        <authorList>
            <person name="Ferrer M."/>
            <person name="Ruiz A."/>
            <person name="Lanza F."/>
            <person name="Haange S.B."/>
            <person name="Oberbach A."/>
            <person name="Till H."/>
            <person name="Bargiela R."/>
            <person name="Campoy C."/>
            <person name="Segura M.T."/>
            <person name="Richter M."/>
            <person name="von Bergen M."/>
            <person name="Seifert J."/>
            <person name="Suarez A."/>
        </authorList>
    </citation>
    <scope>NUCLEOTIDE SEQUENCE</scope>
</reference>
<organism evidence="2">
    <name type="scientific">human gut metagenome</name>
    <dbReference type="NCBI Taxonomy" id="408170"/>
    <lineage>
        <taxon>unclassified sequences</taxon>
        <taxon>metagenomes</taxon>
        <taxon>organismal metagenomes</taxon>
    </lineage>
</organism>
<dbReference type="Pfam" id="PF08244">
    <property type="entry name" value="Glyco_hydro_32C"/>
    <property type="match status" value="1"/>
</dbReference>
<dbReference type="Gene3D" id="2.60.120.560">
    <property type="entry name" value="Exo-inulinase, domain 1"/>
    <property type="match status" value="1"/>
</dbReference>
<comment type="caution">
    <text evidence="2">The sequence shown here is derived from an EMBL/GenBank/DDBJ whole genome shotgun (WGS) entry which is preliminary data.</text>
</comment>
<dbReference type="InterPro" id="IPR013320">
    <property type="entry name" value="ConA-like_dom_sf"/>
</dbReference>
<dbReference type="PANTHER" id="PTHR42800:SF1">
    <property type="entry name" value="EXOINULINASE INUD (AFU_ORTHOLOGUE AFUA_5G00480)"/>
    <property type="match status" value="1"/>
</dbReference>
<proteinExistence type="predicted"/>
<sequence>MDRTKSGEVTFSKDFPAVTVAPVEGGNEMKIRLFVDKSSIEAFGNDGRFAMTNLVFPSEPYNRISFYAKGGSCNVTSFIVYKLGLK</sequence>
<dbReference type="GO" id="GO:0004575">
    <property type="term" value="F:sucrose alpha-glucosidase activity"/>
    <property type="evidence" value="ECO:0007669"/>
    <property type="project" value="TreeGrafter"/>
</dbReference>
<dbReference type="InterPro" id="IPR013189">
    <property type="entry name" value="Glyco_hydro_32_C"/>
</dbReference>
<protein>
    <submittedName>
        <fullName evidence="2">Levanase</fullName>
    </submittedName>
</protein>
<name>K1S6I6_9ZZZZ</name>
<dbReference type="SUPFAM" id="SSF49899">
    <property type="entry name" value="Concanavalin A-like lectins/glucanases"/>
    <property type="match status" value="1"/>
</dbReference>
<dbReference type="EMBL" id="AJWY01012039">
    <property type="protein sequence ID" value="EKC51074.1"/>
    <property type="molecule type" value="Genomic_DNA"/>
</dbReference>
<gene>
    <name evidence="2" type="ORF">LEA_17585</name>
</gene>
<dbReference type="GO" id="GO:0005737">
    <property type="term" value="C:cytoplasm"/>
    <property type="evidence" value="ECO:0007669"/>
    <property type="project" value="TreeGrafter"/>
</dbReference>